<organism evidence="6 7">
    <name type="scientific">Actinomadura fulvescens</name>
    <dbReference type="NCBI Taxonomy" id="46160"/>
    <lineage>
        <taxon>Bacteria</taxon>
        <taxon>Bacillati</taxon>
        <taxon>Actinomycetota</taxon>
        <taxon>Actinomycetes</taxon>
        <taxon>Streptosporangiales</taxon>
        <taxon>Thermomonosporaceae</taxon>
        <taxon>Actinomadura</taxon>
    </lineage>
</organism>
<dbReference type="InterPro" id="IPR003439">
    <property type="entry name" value="ABC_transporter-like_ATP-bd"/>
</dbReference>
<feature type="domain" description="ABC transporter" evidence="5">
    <location>
        <begin position="1"/>
        <end position="218"/>
    </location>
</feature>
<protein>
    <recommendedName>
        <fullName evidence="5">ABC transporter domain-containing protein</fullName>
    </recommendedName>
</protein>
<feature type="region of interest" description="Disordered" evidence="4">
    <location>
        <begin position="222"/>
        <end position="256"/>
    </location>
</feature>
<feature type="compositionally biased region" description="Low complexity" evidence="4">
    <location>
        <begin position="235"/>
        <end position="246"/>
    </location>
</feature>
<name>A0ABN2VQV2_9ACTN</name>
<evidence type="ECO:0000256" key="3">
    <source>
        <dbReference type="ARBA" id="ARBA00022840"/>
    </source>
</evidence>
<dbReference type="Gene3D" id="3.40.50.300">
    <property type="entry name" value="P-loop containing nucleotide triphosphate hydrolases"/>
    <property type="match status" value="1"/>
</dbReference>
<comment type="caution">
    <text evidence="6">The sequence shown here is derived from an EMBL/GenBank/DDBJ whole genome shotgun (WGS) entry which is preliminary data.</text>
</comment>
<keyword evidence="3" id="KW-0067">ATP-binding</keyword>
<dbReference type="InterPro" id="IPR051782">
    <property type="entry name" value="ABC_Transporter_VariousFunc"/>
</dbReference>
<dbReference type="EMBL" id="BAAATD010000001">
    <property type="protein sequence ID" value="GAA2574568.1"/>
    <property type="molecule type" value="Genomic_DNA"/>
</dbReference>
<dbReference type="RefSeq" id="WP_344536937.1">
    <property type="nucleotide sequence ID" value="NZ_BAAATD010000001.1"/>
</dbReference>
<dbReference type="PANTHER" id="PTHR42939:SF1">
    <property type="entry name" value="ABC TRANSPORTER ATP-BINDING PROTEIN ALBC-RELATED"/>
    <property type="match status" value="1"/>
</dbReference>
<evidence type="ECO:0000313" key="7">
    <source>
        <dbReference type="Proteomes" id="UP001501509"/>
    </source>
</evidence>
<evidence type="ECO:0000256" key="1">
    <source>
        <dbReference type="ARBA" id="ARBA00022448"/>
    </source>
</evidence>
<keyword evidence="7" id="KW-1185">Reference proteome</keyword>
<evidence type="ECO:0000313" key="6">
    <source>
        <dbReference type="EMBL" id="GAA2574568.1"/>
    </source>
</evidence>
<dbReference type="Proteomes" id="UP001501509">
    <property type="component" value="Unassembled WGS sequence"/>
</dbReference>
<proteinExistence type="predicted"/>
<dbReference type="PROSITE" id="PS50893">
    <property type="entry name" value="ABC_TRANSPORTER_2"/>
    <property type="match status" value="1"/>
</dbReference>
<sequence length="293" mass="30247">MQLTEVAFRYHRRAPWVLQDVSFSLPPGRVLEVTGRNGAGKSTLLRLLAGLRTPRRGTISGRPDRVGYAPERFPVDQPFTVSAYLDHMAAVRGIRRPAIGEWAERLSFEHLLGVRLPELSKGSAQKVGLAQALLAEPGLLILDEPFAGLDAESRDALPGLIAELARAGTAVVVSDHQRVIESVPGVDRLRVENGTVAPLPAENGTVAPLPAENGAATAASSATAGSAGSAGSGSAGSASASASSGSAGSGSAGSASASGAEWAVLEVVVRADEAEEIATKLRADGHDVRRAER</sequence>
<dbReference type="SMART" id="SM00382">
    <property type="entry name" value="AAA"/>
    <property type="match status" value="1"/>
</dbReference>
<evidence type="ECO:0000259" key="5">
    <source>
        <dbReference type="PROSITE" id="PS50893"/>
    </source>
</evidence>
<keyword evidence="2" id="KW-0547">Nucleotide-binding</keyword>
<dbReference type="PANTHER" id="PTHR42939">
    <property type="entry name" value="ABC TRANSPORTER ATP-BINDING PROTEIN ALBC-RELATED"/>
    <property type="match status" value="1"/>
</dbReference>
<reference evidence="6 7" key="1">
    <citation type="journal article" date="2019" name="Int. J. Syst. Evol. Microbiol.">
        <title>The Global Catalogue of Microorganisms (GCM) 10K type strain sequencing project: providing services to taxonomists for standard genome sequencing and annotation.</title>
        <authorList>
            <consortium name="The Broad Institute Genomics Platform"/>
            <consortium name="The Broad Institute Genome Sequencing Center for Infectious Disease"/>
            <person name="Wu L."/>
            <person name="Ma J."/>
        </authorList>
    </citation>
    <scope>NUCLEOTIDE SEQUENCE [LARGE SCALE GENOMIC DNA]</scope>
    <source>
        <strain evidence="6 7">JCM 6833</strain>
    </source>
</reference>
<gene>
    <name evidence="6" type="ORF">GCM10010411_03140</name>
</gene>
<evidence type="ECO:0000256" key="2">
    <source>
        <dbReference type="ARBA" id="ARBA00022741"/>
    </source>
</evidence>
<accession>A0ABN2VQV2</accession>
<keyword evidence="1" id="KW-0813">Transport</keyword>
<dbReference type="InterPro" id="IPR003593">
    <property type="entry name" value="AAA+_ATPase"/>
</dbReference>
<evidence type="ECO:0000256" key="4">
    <source>
        <dbReference type="SAM" id="MobiDB-lite"/>
    </source>
</evidence>
<dbReference type="InterPro" id="IPR027417">
    <property type="entry name" value="P-loop_NTPase"/>
</dbReference>
<dbReference type="Pfam" id="PF00005">
    <property type="entry name" value="ABC_tran"/>
    <property type="match status" value="1"/>
</dbReference>
<dbReference type="SUPFAM" id="SSF52540">
    <property type="entry name" value="P-loop containing nucleoside triphosphate hydrolases"/>
    <property type="match status" value="1"/>
</dbReference>